<dbReference type="EMBL" id="JAOYFB010000001">
    <property type="protein sequence ID" value="KAK4002365.1"/>
    <property type="molecule type" value="Genomic_DNA"/>
</dbReference>
<gene>
    <name evidence="1" type="ORF">OUZ56_004199</name>
</gene>
<organism evidence="1 2">
    <name type="scientific">Daphnia magna</name>
    <dbReference type="NCBI Taxonomy" id="35525"/>
    <lineage>
        <taxon>Eukaryota</taxon>
        <taxon>Metazoa</taxon>
        <taxon>Ecdysozoa</taxon>
        <taxon>Arthropoda</taxon>
        <taxon>Crustacea</taxon>
        <taxon>Branchiopoda</taxon>
        <taxon>Diplostraca</taxon>
        <taxon>Cladocera</taxon>
        <taxon>Anomopoda</taxon>
        <taxon>Daphniidae</taxon>
        <taxon>Daphnia</taxon>
    </lineage>
</organism>
<evidence type="ECO:0000313" key="2">
    <source>
        <dbReference type="Proteomes" id="UP001234178"/>
    </source>
</evidence>
<sequence>MFLSYSKESIIKAGHSNFSIKANEGGFLSPKHRWLDNSAYRLTMACPTVLISISAHVKNHNADYAVRGVTSTSLLDMRGLTIMKTYDRSNRFLDSEINMHAEKIHKWYLIERTLSRISLQV</sequence>
<proteinExistence type="predicted"/>
<name>A0ABQ9YPE8_9CRUS</name>
<protein>
    <submittedName>
        <fullName evidence="1">Uncharacterized protein</fullName>
    </submittedName>
</protein>
<accession>A0ABQ9YPE8</accession>
<dbReference type="Proteomes" id="UP001234178">
    <property type="component" value="Unassembled WGS sequence"/>
</dbReference>
<keyword evidence="2" id="KW-1185">Reference proteome</keyword>
<evidence type="ECO:0000313" key="1">
    <source>
        <dbReference type="EMBL" id="KAK4002365.1"/>
    </source>
</evidence>
<comment type="caution">
    <text evidence="1">The sequence shown here is derived from an EMBL/GenBank/DDBJ whole genome shotgun (WGS) entry which is preliminary data.</text>
</comment>
<reference evidence="1 2" key="1">
    <citation type="journal article" date="2023" name="Nucleic Acids Res.">
        <title>The hologenome of Daphnia magna reveals possible DNA methylation and microbiome-mediated evolution of the host genome.</title>
        <authorList>
            <person name="Chaturvedi A."/>
            <person name="Li X."/>
            <person name="Dhandapani V."/>
            <person name="Marshall H."/>
            <person name="Kissane S."/>
            <person name="Cuenca-Cambronero M."/>
            <person name="Asole G."/>
            <person name="Calvet F."/>
            <person name="Ruiz-Romero M."/>
            <person name="Marangio P."/>
            <person name="Guigo R."/>
            <person name="Rago D."/>
            <person name="Mirbahai L."/>
            <person name="Eastwood N."/>
            <person name="Colbourne J.K."/>
            <person name="Zhou J."/>
            <person name="Mallon E."/>
            <person name="Orsini L."/>
        </authorList>
    </citation>
    <scope>NUCLEOTIDE SEQUENCE [LARGE SCALE GENOMIC DNA]</scope>
    <source>
        <strain evidence="1">LRV0_1</strain>
    </source>
</reference>